<proteinExistence type="inferred from homology"/>
<evidence type="ECO:0000256" key="1">
    <source>
        <dbReference type="ARBA" id="ARBA00004141"/>
    </source>
</evidence>
<evidence type="ECO:0000256" key="5">
    <source>
        <dbReference type="ARBA" id="ARBA00023136"/>
    </source>
</evidence>
<dbReference type="GO" id="GO:0016020">
    <property type="term" value="C:membrane"/>
    <property type="evidence" value="ECO:0007669"/>
    <property type="project" value="UniProtKB-SubCell"/>
</dbReference>
<feature type="domain" description="Mechanosensitive ion channel MscS" evidence="7">
    <location>
        <begin position="190"/>
        <end position="264"/>
    </location>
</feature>
<keyword evidence="9" id="KW-1185">Reference proteome</keyword>
<keyword evidence="3 6" id="KW-0812">Transmembrane</keyword>
<organism evidence="8 9">
    <name type="scientific">Atlanticothrix silvestris CENA357</name>
    <dbReference type="NCBI Taxonomy" id="1725252"/>
    <lineage>
        <taxon>Bacteria</taxon>
        <taxon>Bacillati</taxon>
        <taxon>Cyanobacteriota</taxon>
        <taxon>Cyanophyceae</taxon>
        <taxon>Nostocales</taxon>
        <taxon>Nodulariaceae</taxon>
        <taxon>Atlanticothrix</taxon>
        <taxon>Atlanticothrix silvestris</taxon>
    </lineage>
</organism>
<reference evidence="8 9" key="1">
    <citation type="journal article" date="2021" name="Int. J. Syst. Evol. Microbiol.">
        <title>Amazonocrinis nigriterrae gen. nov., sp. nov., Atlanticothrix silvestris gen. nov., sp. nov. and Dendronalium phyllosphericum gen. nov., sp. nov., nostocacean cyanobacteria from Brazilian environments.</title>
        <authorList>
            <person name="Alvarenga D.O."/>
            <person name="Andreote A.P.D."/>
            <person name="Branco L.H.Z."/>
            <person name="Delbaje E."/>
            <person name="Cruz R.B."/>
            <person name="Varani A.M."/>
            <person name="Fiore M.F."/>
        </authorList>
    </citation>
    <scope>NUCLEOTIDE SEQUENCE [LARGE SCALE GENOMIC DNA]</scope>
    <source>
        <strain evidence="8 9">CENA357</strain>
    </source>
</reference>
<dbReference type="GO" id="GO:0055085">
    <property type="term" value="P:transmembrane transport"/>
    <property type="evidence" value="ECO:0007669"/>
    <property type="project" value="InterPro"/>
</dbReference>
<evidence type="ECO:0000313" key="9">
    <source>
        <dbReference type="Proteomes" id="UP000599391"/>
    </source>
</evidence>
<comment type="caution">
    <text evidence="8">The sequence shown here is derived from an EMBL/GenBank/DDBJ whole genome shotgun (WGS) entry which is preliminary data.</text>
</comment>
<evidence type="ECO:0000256" key="6">
    <source>
        <dbReference type="SAM" id="Phobius"/>
    </source>
</evidence>
<dbReference type="AlphaFoldDB" id="A0A8J7HKV2"/>
<dbReference type="RefSeq" id="WP_214440800.1">
    <property type="nucleotide sequence ID" value="NZ_JAECZB010000075.1"/>
</dbReference>
<evidence type="ECO:0000256" key="4">
    <source>
        <dbReference type="ARBA" id="ARBA00022989"/>
    </source>
</evidence>
<dbReference type="InterPro" id="IPR011014">
    <property type="entry name" value="MscS_channel_TM-2"/>
</dbReference>
<sequence length="377" mass="42665">MINDISQIILRFLQRDSTILALSRFGIFLLFILISILIGRYTPTLVRIIIRRFAPQQVASIYNHLIEPLRNLFRIAGTLILISLSLAWIVEYASIYRFLSPIVDLAVIVSVAWLASRLFRQFIRVYGIELVRKLGREVDELLLVFETLANVIIGFIAVVSFAQSQQFNLIGLLTGLGIGGLAVAFAAQKTLEQLLGTIVLYLDRPFVPGEYIRLQRSQQIPEGLFGRVESIGIRSTKIRTAAKSTLFIIPNSILANLEIENITRGKKIMVLLYLDFLKILHEREQALVQQVIIESTNSLFGIDPGSTSITFLNHNHQKETTRSRVSFFILGSSENSLQLRKRLLELANEKISKKLVRDGIEFTLQEPTIYVESPITI</sequence>
<gene>
    <name evidence="8" type="ORF">I8751_19805</name>
</gene>
<evidence type="ECO:0000259" key="7">
    <source>
        <dbReference type="Pfam" id="PF00924"/>
    </source>
</evidence>
<keyword evidence="5 6" id="KW-0472">Membrane</keyword>
<dbReference type="SUPFAM" id="SSF82861">
    <property type="entry name" value="Mechanosensitive channel protein MscS (YggB), transmembrane region"/>
    <property type="match status" value="1"/>
</dbReference>
<dbReference type="InterPro" id="IPR006685">
    <property type="entry name" value="MscS_channel_2nd"/>
</dbReference>
<feature type="transmembrane region" description="Helical" evidence="6">
    <location>
        <begin position="25"/>
        <end position="50"/>
    </location>
</feature>
<feature type="transmembrane region" description="Helical" evidence="6">
    <location>
        <begin position="71"/>
        <end position="89"/>
    </location>
</feature>
<evidence type="ECO:0000256" key="2">
    <source>
        <dbReference type="ARBA" id="ARBA00008017"/>
    </source>
</evidence>
<dbReference type="SUPFAM" id="SSF50182">
    <property type="entry name" value="Sm-like ribonucleoproteins"/>
    <property type="match status" value="1"/>
</dbReference>
<dbReference type="Pfam" id="PF00924">
    <property type="entry name" value="MS_channel_2nd"/>
    <property type="match status" value="1"/>
</dbReference>
<dbReference type="EMBL" id="JAECZB010000075">
    <property type="protein sequence ID" value="MBH8554568.1"/>
    <property type="molecule type" value="Genomic_DNA"/>
</dbReference>
<feature type="transmembrane region" description="Helical" evidence="6">
    <location>
        <begin position="141"/>
        <end position="161"/>
    </location>
</feature>
<keyword evidence="4 6" id="KW-1133">Transmembrane helix</keyword>
<dbReference type="PANTHER" id="PTHR30566">
    <property type="entry name" value="YNAI-RELATED MECHANOSENSITIVE ION CHANNEL"/>
    <property type="match status" value="1"/>
</dbReference>
<dbReference type="Proteomes" id="UP000599391">
    <property type="component" value="Unassembled WGS sequence"/>
</dbReference>
<dbReference type="Gene3D" id="2.30.30.60">
    <property type="match status" value="1"/>
</dbReference>
<dbReference type="PANTHER" id="PTHR30566:SF5">
    <property type="entry name" value="MECHANOSENSITIVE ION CHANNEL PROTEIN 1, MITOCHONDRIAL-RELATED"/>
    <property type="match status" value="1"/>
</dbReference>
<comment type="subcellular location">
    <subcellularLocation>
        <location evidence="1">Membrane</location>
        <topology evidence="1">Multi-pass membrane protein</topology>
    </subcellularLocation>
</comment>
<evidence type="ECO:0000256" key="3">
    <source>
        <dbReference type="ARBA" id="ARBA00022692"/>
    </source>
</evidence>
<dbReference type="InterPro" id="IPR010920">
    <property type="entry name" value="LSM_dom_sf"/>
</dbReference>
<evidence type="ECO:0000313" key="8">
    <source>
        <dbReference type="EMBL" id="MBH8554568.1"/>
    </source>
</evidence>
<comment type="similarity">
    <text evidence="2">Belongs to the MscS (TC 1.A.23) family.</text>
</comment>
<dbReference type="InterPro" id="IPR023408">
    <property type="entry name" value="MscS_beta-dom_sf"/>
</dbReference>
<feature type="transmembrane region" description="Helical" evidence="6">
    <location>
        <begin position="167"/>
        <end position="187"/>
    </location>
</feature>
<feature type="transmembrane region" description="Helical" evidence="6">
    <location>
        <begin position="95"/>
        <end position="115"/>
    </location>
</feature>
<accession>A0A8J7HKV2</accession>
<protein>
    <submittedName>
        <fullName evidence="8">Mechanosensitive ion channel family protein</fullName>
    </submittedName>
</protein>
<dbReference type="Gene3D" id="1.10.287.1260">
    <property type="match status" value="1"/>
</dbReference>
<name>A0A8J7HKV2_9CYAN</name>